<name>A0A8S5TCK4_9CAUD</name>
<sequence>MEKKMEEKLLYELEHHSFRKYSENYFKQYFATPEEIGRSKRKRVVNAKIVNIYSTYKKRLLCRSFYIIEGFENKEFYRYIYEVKRQLAGLKQMVTNRVYASSFGGILILTGDWYRNYFTYTVNVNENEMLWEKNNVDSYIFYDNTKYKVVEHNDYRHFLDSSIHKYCAFEFTDYRVEELFKYLKKYDEHPKQIEMLAKMGLQHLIRNTSGLRFTKPMPQFLGIDKNDIEYLRHLKLPLTEFRKNLEWIRKYKIKHMHEYILYKTLIECNINPTQKLFDYLNRQCETIKENLYGATGRYVSYSISNVINLYTDYIKMGREIAMIMNSSNRYPADLKKAHDELNKNIYVLRNEKKDKKILSNSRKYDKYIYFNDNYLICPCRNSGELIEESNVLNHCVKQYIDRVCENQTEIFFIRKKEEPNRPYVTLELKQKEIKQCYGKNDYIPDDHVKEFVKEWANKNKLKLNIWRCGNG</sequence>
<protein>
    <submittedName>
        <fullName evidence="1">PcfJ like protein</fullName>
    </submittedName>
</protein>
<dbReference type="EMBL" id="BK032797">
    <property type="protein sequence ID" value="DAF60763.1"/>
    <property type="molecule type" value="Genomic_DNA"/>
</dbReference>
<organism evidence="1">
    <name type="scientific">Siphoviridae sp. ctNZc11</name>
    <dbReference type="NCBI Taxonomy" id="2827858"/>
    <lineage>
        <taxon>Viruses</taxon>
        <taxon>Duplodnaviria</taxon>
        <taxon>Heunggongvirae</taxon>
        <taxon>Uroviricota</taxon>
        <taxon>Caudoviricetes</taxon>
    </lineage>
</organism>
<accession>A0A8S5TCK4</accession>
<proteinExistence type="predicted"/>
<dbReference type="InterPro" id="IPR025586">
    <property type="entry name" value="PcfJ"/>
</dbReference>
<reference evidence="1" key="1">
    <citation type="journal article" date="2021" name="Proc. Natl. Acad. Sci. U.S.A.">
        <title>A Catalog of Tens of Thousands of Viruses from Human Metagenomes Reveals Hidden Associations with Chronic Diseases.</title>
        <authorList>
            <person name="Tisza M.J."/>
            <person name="Buck C.B."/>
        </authorList>
    </citation>
    <scope>NUCLEOTIDE SEQUENCE</scope>
    <source>
        <strain evidence="1">CtNZc11</strain>
    </source>
</reference>
<dbReference type="Pfam" id="PF14284">
    <property type="entry name" value="PcfJ"/>
    <property type="match status" value="1"/>
</dbReference>
<evidence type="ECO:0000313" key="1">
    <source>
        <dbReference type="EMBL" id="DAF60763.1"/>
    </source>
</evidence>